<sequence>MPEQRPIPVPHAPDDGTTASRAWSDALALTREDTDAAHRSRGELVAAALSAHRTLSRGYGRSVPVTALGPDGAPRGLAAFVAVYAVQRERERRDQQGRERSVRRDWGSRARRDDRGLGEAA</sequence>
<dbReference type="AlphaFoldDB" id="A0AB39M0Z1"/>
<accession>A0AB39M0Z1</accession>
<protein>
    <submittedName>
        <fullName evidence="2">Uncharacterized protein</fullName>
    </submittedName>
</protein>
<feature type="region of interest" description="Disordered" evidence="1">
    <location>
        <begin position="89"/>
        <end position="121"/>
    </location>
</feature>
<geneLocation type="plasmid" evidence="2">
    <name>unnamed1</name>
</geneLocation>
<organism evidence="2">
    <name type="scientific">Streptomyces sp. R02</name>
    <dbReference type="NCBI Taxonomy" id="3238623"/>
    <lineage>
        <taxon>Bacteria</taxon>
        <taxon>Bacillati</taxon>
        <taxon>Actinomycetota</taxon>
        <taxon>Actinomycetes</taxon>
        <taxon>Kitasatosporales</taxon>
        <taxon>Streptomycetaceae</taxon>
        <taxon>Streptomyces</taxon>
    </lineage>
</organism>
<gene>
    <name evidence="2" type="ORF">AB5J57_34495</name>
</gene>
<keyword evidence="2" id="KW-0614">Plasmid</keyword>
<feature type="region of interest" description="Disordered" evidence="1">
    <location>
        <begin position="1"/>
        <end position="21"/>
    </location>
</feature>
<reference evidence="2" key="1">
    <citation type="submission" date="2024-07" db="EMBL/GenBank/DDBJ databases">
        <authorList>
            <person name="Yu S.T."/>
        </authorList>
    </citation>
    <scope>NUCLEOTIDE SEQUENCE</scope>
    <source>
        <strain evidence="2">R02</strain>
        <plasmid evidence="2">unnamed1</plasmid>
    </source>
</reference>
<feature type="compositionally biased region" description="Pro residues" evidence="1">
    <location>
        <begin position="1"/>
        <end position="11"/>
    </location>
</feature>
<evidence type="ECO:0000313" key="2">
    <source>
        <dbReference type="EMBL" id="XDP98607.1"/>
    </source>
</evidence>
<evidence type="ECO:0000256" key="1">
    <source>
        <dbReference type="SAM" id="MobiDB-lite"/>
    </source>
</evidence>
<name>A0AB39M0Z1_9ACTN</name>
<dbReference type="EMBL" id="CP163430">
    <property type="protein sequence ID" value="XDP98607.1"/>
    <property type="molecule type" value="Genomic_DNA"/>
</dbReference>
<dbReference type="RefSeq" id="WP_369162256.1">
    <property type="nucleotide sequence ID" value="NZ_CP163430.1"/>
</dbReference>
<proteinExistence type="predicted"/>